<evidence type="ECO:0000256" key="13">
    <source>
        <dbReference type="ARBA" id="ARBA00023303"/>
    </source>
</evidence>
<evidence type="ECO:0000313" key="19">
    <source>
        <dbReference type="Proteomes" id="UP001177023"/>
    </source>
</evidence>
<dbReference type="Pfam" id="PF02931">
    <property type="entry name" value="Neur_chan_LBD"/>
    <property type="match status" value="1"/>
</dbReference>
<protein>
    <submittedName>
        <fullName evidence="18">Uncharacterized protein</fullName>
    </submittedName>
</protein>
<organism evidence="18 19">
    <name type="scientific">Mesorhabditis spiculigera</name>
    <dbReference type="NCBI Taxonomy" id="96644"/>
    <lineage>
        <taxon>Eukaryota</taxon>
        <taxon>Metazoa</taxon>
        <taxon>Ecdysozoa</taxon>
        <taxon>Nematoda</taxon>
        <taxon>Chromadorea</taxon>
        <taxon>Rhabditida</taxon>
        <taxon>Rhabditina</taxon>
        <taxon>Rhabditomorpha</taxon>
        <taxon>Rhabditoidea</taxon>
        <taxon>Rhabditidae</taxon>
        <taxon>Mesorhabditinae</taxon>
        <taxon>Mesorhabditis</taxon>
    </lineage>
</organism>
<dbReference type="InterPro" id="IPR006029">
    <property type="entry name" value="Neurotrans-gated_channel_TM"/>
</dbReference>
<dbReference type="Pfam" id="PF02932">
    <property type="entry name" value="Neur_chan_memb"/>
    <property type="match status" value="1"/>
</dbReference>
<keyword evidence="2" id="KW-1003">Cell membrane</keyword>
<feature type="transmembrane region" description="Helical" evidence="15">
    <location>
        <begin position="237"/>
        <end position="256"/>
    </location>
</feature>
<dbReference type="InterPro" id="IPR036734">
    <property type="entry name" value="Neur_chan_lig-bd_sf"/>
</dbReference>
<dbReference type="InterPro" id="IPR038050">
    <property type="entry name" value="Neuro_actylchol_rec"/>
</dbReference>
<keyword evidence="1 15" id="KW-0813">Transport</keyword>
<keyword evidence="3 15" id="KW-0812">Transmembrane</keyword>
<dbReference type="FunFam" id="1.20.58.390:FF:000078">
    <property type="entry name" value="AcetylCholine Receptor"/>
    <property type="match status" value="1"/>
</dbReference>
<evidence type="ECO:0000259" key="16">
    <source>
        <dbReference type="Pfam" id="PF02931"/>
    </source>
</evidence>
<evidence type="ECO:0000256" key="1">
    <source>
        <dbReference type="ARBA" id="ARBA00022448"/>
    </source>
</evidence>
<evidence type="ECO:0000256" key="3">
    <source>
        <dbReference type="ARBA" id="ARBA00022692"/>
    </source>
</evidence>
<evidence type="ECO:0000256" key="4">
    <source>
        <dbReference type="ARBA" id="ARBA00022989"/>
    </source>
</evidence>
<dbReference type="PANTHER" id="PTHR18945">
    <property type="entry name" value="NEUROTRANSMITTER GATED ION CHANNEL"/>
    <property type="match status" value="1"/>
</dbReference>
<dbReference type="CDD" id="cd19064">
    <property type="entry name" value="LGIC_TM_nAChR"/>
    <property type="match status" value="1"/>
</dbReference>
<dbReference type="Gene3D" id="2.70.170.10">
    <property type="entry name" value="Neurotransmitter-gated ion-channel ligand-binding domain"/>
    <property type="match status" value="1"/>
</dbReference>
<dbReference type="PROSITE" id="PS00236">
    <property type="entry name" value="NEUROTR_ION_CHANNEL"/>
    <property type="match status" value="1"/>
</dbReference>
<keyword evidence="9" id="KW-0675">Receptor</keyword>
<keyword evidence="5" id="KW-0770">Synapse</keyword>
<dbReference type="Proteomes" id="UP001177023">
    <property type="component" value="Unassembled WGS sequence"/>
</dbReference>
<dbReference type="SUPFAM" id="SSF90112">
    <property type="entry name" value="Neurotransmitter-gated ion-channel transmembrane pore"/>
    <property type="match status" value="1"/>
</dbReference>
<dbReference type="InterPro" id="IPR006202">
    <property type="entry name" value="Neur_chan_lig-bd"/>
</dbReference>
<comment type="subcellular location">
    <subcellularLocation>
        <location evidence="14">Postsynaptic cell membrane</location>
        <topology evidence="14">Multi-pass membrane protein</topology>
    </subcellularLocation>
</comment>
<evidence type="ECO:0000256" key="12">
    <source>
        <dbReference type="ARBA" id="ARBA00023286"/>
    </source>
</evidence>
<dbReference type="SUPFAM" id="SSF63712">
    <property type="entry name" value="Nicotinic receptor ligand binding domain-like"/>
    <property type="match status" value="1"/>
</dbReference>
<gene>
    <name evidence="18" type="ORF">MSPICULIGERA_LOCUS8751</name>
</gene>
<feature type="transmembrane region" description="Helical" evidence="15">
    <location>
        <begin position="203"/>
        <end position="225"/>
    </location>
</feature>
<feature type="transmembrane region" description="Helical" evidence="15">
    <location>
        <begin position="419"/>
        <end position="438"/>
    </location>
</feature>
<dbReference type="GO" id="GO:0004888">
    <property type="term" value="F:transmembrane signaling receptor activity"/>
    <property type="evidence" value="ECO:0007669"/>
    <property type="project" value="InterPro"/>
</dbReference>
<keyword evidence="8" id="KW-1015">Disulfide bond</keyword>
<dbReference type="AlphaFoldDB" id="A0AA36CJP3"/>
<sequence>MQWFDSKLTWNPEKYGNITKLHIPSEFLWTPDLVLYNNAAGDPDITILTDALVTYDGHVFWQPPAIYKSFCPIDVTWFPYDEQNCSMKFGTWTYTGQYVDLRQLPREEVVRDKNDGESDIEYLMQGMDLSFFYQSAEWDLLSLTSKRQAVLYASCCGPEKYVDITFEFLLRRKTLFFTCNLILPCFLISILTTFVFYLSDHKITFSISILVTLTVFFLVLIDLMPPTSLVIPMFGRYLITTMILVALSTAVSVVTVNFRFRSGSAHRMSPWIQTLFLQWLPTILMMKRPKKPESEVKPPALVDAASLVGVKYRNEEKIARSLLRESKKKQLASRSFGFRTDIRLDEVETRLYAPPEEKEKMAPTVSFKKPKKSTQQMNDIIFHNLLQQVRFIAEHFMHNEKEAEISDDWTFVAMVLDRLFLIIFSVLNVATSFIILQAPSLWDNRQSMNQTLPSKPLGMANIFSTKPVV</sequence>
<accession>A0AA36CJP3</accession>
<feature type="domain" description="Neurotransmitter-gated ion-channel ligand-binding" evidence="16">
    <location>
        <begin position="1"/>
        <end position="174"/>
    </location>
</feature>
<evidence type="ECO:0000256" key="9">
    <source>
        <dbReference type="ARBA" id="ARBA00023170"/>
    </source>
</evidence>
<evidence type="ECO:0000259" key="17">
    <source>
        <dbReference type="Pfam" id="PF02932"/>
    </source>
</evidence>
<dbReference type="InterPro" id="IPR002394">
    <property type="entry name" value="Nicotinic_acetylcholine_rcpt"/>
</dbReference>
<evidence type="ECO:0000256" key="2">
    <source>
        <dbReference type="ARBA" id="ARBA00022475"/>
    </source>
</evidence>
<keyword evidence="11" id="KW-0628">Postsynaptic cell membrane</keyword>
<keyword evidence="4 15" id="KW-1133">Transmembrane helix</keyword>
<keyword evidence="13 15" id="KW-0407">Ion channel</keyword>
<dbReference type="FunFam" id="2.70.170.10:FF:000044">
    <property type="entry name" value="AcetylCholine Receptor"/>
    <property type="match status" value="1"/>
</dbReference>
<keyword evidence="19" id="KW-1185">Reference proteome</keyword>
<keyword evidence="10" id="KW-0325">Glycoprotein</keyword>
<evidence type="ECO:0000256" key="8">
    <source>
        <dbReference type="ARBA" id="ARBA00023157"/>
    </source>
</evidence>
<dbReference type="PRINTS" id="PR00254">
    <property type="entry name" value="NICOTINICR"/>
</dbReference>
<evidence type="ECO:0000256" key="6">
    <source>
        <dbReference type="ARBA" id="ARBA00023065"/>
    </source>
</evidence>
<keyword evidence="6 15" id="KW-0406">Ion transport</keyword>
<dbReference type="PRINTS" id="PR00252">
    <property type="entry name" value="NRIONCHANNEL"/>
</dbReference>
<dbReference type="Gene3D" id="1.20.58.390">
    <property type="entry name" value="Neurotransmitter-gated ion-channel transmembrane domain"/>
    <property type="match status" value="2"/>
</dbReference>
<evidence type="ECO:0000256" key="5">
    <source>
        <dbReference type="ARBA" id="ARBA00023018"/>
    </source>
</evidence>
<keyword evidence="7 15" id="KW-0472">Membrane</keyword>
<keyword evidence="12" id="KW-1071">Ligand-gated ion channel</keyword>
<evidence type="ECO:0000256" key="10">
    <source>
        <dbReference type="ARBA" id="ARBA00023180"/>
    </source>
</evidence>
<dbReference type="InterPro" id="IPR018000">
    <property type="entry name" value="Neurotransmitter_ion_chnl_CS"/>
</dbReference>
<proteinExistence type="inferred from homology"/>
<evidence type="ECO:0000313" key="18">
    <source>
        <dbReference type="EMBL" id="CAJ0570307.1"/>
    </source>
</evidence>
<comment type="caution">
    <text evidence="18">The sequence shown here is derived from an EMBL/GenBank/DDBJ whole genome shotgun (WGS) entry which is preliminary data.</text>
</comment>
<evidence type="ECO:0000256" key="7">
    <source>
        <dbReference type="ARBA" id="ARBA00023136"/>
    </source>
</evidence>
<dbReference type="GO" id="GO:0022848">
    <property type="term" value="F:acetylcholine-gated monoatomic cation-selective channel activity"/>
    <property type="evidence" value="ECO:0007669"/>
    <property type="project" value="InterPro"/>
</dbReference>
<feature type="non-terminal residue" evidence="18">
    <location>
        <position position="469"/>
    </location>
</feature>
<feature type="transmembrane region" description="Helical" evidence="15">
    <location>
        <begin position="175"/>
        <end position="197"/>
    </location>
</feature>
<dbReference type="InterPro" id="IPR036719">
    <property type="entry name" value="Neuro-gated_channel_TM_sf"/>
</dbReference>
<dbReference type="EMBL" id="CATQJA010002282">
    <property type="protein sequence ID" value="CAJ0570307.1"/>
    <property type="molecule type" value="Genomic_DNA"/>
</dbReference>
<dbReference type="InterPro" id="IPR006201">
    <property type="entry name" value="Neur_channel"/>
</dbReference>
<evidence type="ECO:0000256" key="14">
    <source>
        <dbReference type="ARBA" id="ARBA00034104"/>
    </source>
</evidence>
<comment type="similarity">
    <text evidence="15">Belongs to the ligand-gated ion channel (TC 1.A.9) family.</text>
</comment>
<evidence type="ECO:0000256" key="15">
    <source>
        <dbReference type="RuleBase" id="RU000687"/>
    </source>
</evidence>
<evidence type="ECO:0000256" key="11">
    <source>
        <dbReference type="ARBA" id="ARBA00023257"/>
    </source>
</evidence>
<name>A0AA36CJP3_9BILA</name>
<feature type="domain" description="Neurotransmitter-gated ion-channel transmembrane" evidence="17">
    <location>
        <begin position="181"/>
        <end position="435"/>
    </location>
</feature>
<reference evidence="18" key="1">
    <citation type="submission" date="2023-06" db="EMBL/GenBank/DDBJ databases">
        <authorList>
            <person name="Delattre M."/>
        </authorList>
    </citation>
    <scope>NUCLEOTIDE SEQUENCE</scope>
    <source>
        <strain evidence="18">AF72</strain>
    </source>
</reference>
<dbReference type="GO" id="GO:0045211">
    <property type="term" value="C:postsynaptic membrane"/>
    <property type="evidence" value="ECO:0007669"/>
    <property type="project" value="UniProtKB-SubCell"/>
</dbReference>